<organism evidence="2 3">
    <name type="scientific">Cryobacterium psychrophilum</name>
    <dbReference type="NCBI Taxonomy" id="41988"/>
    <lineage>
        <taxon>Bacteria</taxon>
        <taxon>Bacillati</taxon>
        <taxon>Actinomycetota</taxon>
        <taxon>Actinomycetes</taxon>
        <taxon>Micrococcales</taxon>
        <taxon>Microbacteriaceae</taxon>
        <taxon>Cryobacterium</taxon>
    </lineage>
</organism>
<reference evidence="2 3" key="1">
    <citation type="submission" date="2019-03" db="EMBL/GenBank/DDBJ databases">
        <title>Genomics of glacier-inhabiting Cryobacterium strains.</title>
        <authorList>
            <person name="Liu Q."/>
            <person name="Xin Y.-H."/>
        </authorList>
    </citation>
    <scope>NUCLEOTIDE SEQUENCE [LARGE SCALE GENOMIC DNA]</scope>
    <source>
        <strain evidence="2 3">CGMCC 1.4292</strain>
    </source>
</reference>
<dbReference type="OrthoDB" id="5196750at2"/>
<protein>
    <recommendedName>
        <fullName evidence="1">TerD domain-containing protein</fullName>
    </recommendedName>
</protein>
<sequence length="72" mass="7750">MMTLTLEKGGNLSPATSDPGLLHARVGEEIAVEKSVLFAEIYKHSGEWKFRANGQGYTDGLGGIARDHGIHI</sequence>
<name>A0A4Y8KLI1_9MICO</name>
<dbReference type="RefSeq" id="WP_134174402.1">
    <property type="nucleotide sequence ID" value="NZ_SODI01000001.1"/>
</dbReference>
<dbReference type="AlphaFoldDB" id="A0A4Y8KLI1"/>
<evidence type="ECO:0000313" key="2">
    <source>
        <dbReference type="EMBL" id="TFD78429.1"/>
    </source>
</evidence>
<keyword evidence="3" id="KW-1185">Reference proteome</keyword>
<feature type="domain" description="TerD" evidence="1">
    <location>
        <begin position="22"/>
        <end position="68"/>
    </location>
</feature>
<evidence type="ECO:0000313" key="3">
    <source>
        <dbReference type="Proteomes" id="UP000298218"/>
    </source>
</evidence>
<proteinExistence type="predicted"/>
<evidence type="ECO:0000259" key="1">
    <source>
        <dbReference type="Pfam" id="PF02342"/>
    </source>
</evidence>
<dbReference type="InterPro" id="IPR003325">
    <property type="entry name" value="TerD"/>
</dbReference>
<dbReference type="Pfam" id="PF02342">
    <property type="entry name" value="TerD"/>
    <property type="match status" value="1"/>
</dbReference>
<dbReference type="Proteomes" id="UP000298218">
    <property type="component" value="Unassembled WGS sequence"/>
</dbReference>
<comment type="caution">
    <text evidence="2">The sequence shown here is derived from an EMBL/GenBank/DDBJ whole genome shotgun (WGS) entry which is preliminary data.</text>
</comment>
<dbReference type="Gene3D" id="2.60.60.30">
    <property type="entry name" value="sav2460 like domains"/>
    <property type="match status" value="1"/>
</dbReference>
<dbReference type="EMBL" id="SOHQ01000028">
    <property type="protein sequence ID" value="TFD78429.1"/>
    <property type="molecule type" value="Genomic_DNA"/>
</dbReference>
<gene>
    <name evidence="2" type="ORF">E3T53_09545</name>
</gene>
<accession>A0A4Y8KLI1</accession>